<feature type="domain" description="SRR1-like" evidence="2">
    <location>
        <begin position="167"/>
        <end position="302"/>
    </location>
</feature>
<comment type="caution">
    <text evidence="3">The sequence shown here is derived from an EMBL/GenBank/DDBJ whole genome shotgun (WGS) entry which is preliminary data.</text>
</comment>
<organism evidence="3 4">
    <name type="scientific">Chaetomium strumarium</name>
    <dbReference type="NCBI Taxonomy" id="1170767"/>
    <lineage>
        <taxon>Eukaryota</taxon>
        <taxon>Fungi</taxon>
        <taxon>Dikarya</taxon>
        <taxon>Ascomycota</taxon>
        <taxon>Pezizomycotina</taxon>
        <taxon>Sordariomycetes</taxon>
        <taxon>Sordariomycetidae</taxon>
        <taxon>Sordariales</taxon>
        <taxon>Chaetomiaceae</taxon>
        <taxon>Chaetomium</taxon>
    </lineage>
</organism>
<gene>
    <name evidence="3" type="ORF">B0T15DRAFT_506238</name>
</gene>
<evidence type="ECO:0000259" key="2">
    <source>
        <dbReference type="Pfam" id="PF07985"/>
    </source>
</evidence>
<feature type="region of interest" description="Disordered" evidence="1">
    <location>
        <begin position="209"/>
        <end position="229"/>
    </location>
</feature>
<dbReference type="Proteomes" id="UP001273166">
    <property type="component" value="Unassembled WGS sequence"/>
</dbReference>
<sequence>MATQQELIKTRYETGATLFSKHALQGLRTQLHSVRICLDDEVMLYKEILVHNLNGHLVRFPIERDQIEVPDHRPDHDGIYKTKVPVLGYRSIQRLLSLPEGSLYAYLPVMVWHRTERRDRKTKELLADWPEADYHTVKRRFAAAKENFGHEAFGYIKAALASAVLPVGIRKVVALACGTMTKANDHSSYRRSMAQHALALALRDHLSASAAHPTTPGESNSSSSSRSTVGMPCYAQDPLYTPLDKRVLEEDGITVVEDPAAFLEIDEASVVISVNPSIPVRQIIADIADPGPAIIIWNRVVDSGSGRTLAEG</sequence>
<reference evidence="3" key="2">
    <citation type="submission" date="2023-06" db="EMBL/GenBank/DDBJ databases">
        <authorList>
            <consortium name="Lawrence Berkeley National Laboratory"/>
            <person name="Mondo S.J."/>
            <person name="Hensen N."/>
            <person name="Bonometti L."/>
            <person name="Westerberg I."/>
            <person name="Brannstrom I.O."/>
            <person name="Guillou S."/>
            <person name="Cros-Aarteil S."/>
            <person name="Calhoun S."/>
            <person name="Haridas S."/>
            <person name="Kuo A."/>
            <person name="Pangilinan J."/>
            <person name="Riley R."/>
            <person name="Labutti K."/>
            <person name="Andreopoulos B."/>
            <person name="Lipzen A."/>
            <person name="Chen C."/>
            <person name="Yanf M."/>
            <person name="Daum C."/>
            <person name="Ng V."/>
            <person name="Clum A."/>
            <person name="Steindorff A."/>
            <person name="Ohm R."/>
            <person name="Martin F."/>
            <person name="Silar P."/>
            <person name="Natvig D."/>
            <person name="Lalanne C."/>
            <person name="Gautier V."/>
            <person name="Ament-Velasquez S.L."/>
            <person name="Kruys A."/>
            <person name="Hutchinson M.I."/>
            <person name="Powell A.J."/>
            <person name="Barry K."/>
            <person name="Miller A.N."/>
            <person name="Grigoriev I.V."/>
            <person name="Debuchy R."/>
            <person name="Gladieux P."/>
            <person name="Thoren M.H."/>
            <person name="Johannesson H."/>
        </authorList>
    </citation>
    <scope>NUCLEOTIDE SEQUENCE</scope>
    <source>
        <strain evidence="3">CBS 333.67</strain>
    </source>
</reference>
<dbReference type="PANTHER" id="PTHR42080">
    <property type="entry name" value="SRR1 DOMAIN-CONTAINING PROTEIN"/>
    <property type="match status" value="1"/>
</dbReference>
<dbReference type="GeneID" id="87886389"/>
<evidence type="ECO:0000313" key="4">
    <source>
        <dbReference type="Proteomes" id="UP001273166"/>
    </source>
</evidence>
<protein>
    <recommendedName>
        <fullName evidence="2">SRR1-like domain-containing protein</fullName>
    </recommendedName>
</protein>
<evidence type="ECO:0000256" key="1">
    <source>
        <dbReference type="SAM" id="MobiDB-lite"/>
    </source>
</evidence>
<dbReference type="Pfam" id="PF07985">
    <property type="entry name" value="SRR1"/>
    <property type="match status" value="1"/>
</dbReference>
<name>A0AAJ0H0A3_9PEZI</name>
<dbReference type="PANTHER" id="PTHR42080:SF1">
    <property type="entry name" value="SRR1-LIKE DOMAIN-CONTAINING PROTEIN"/>
    <property type="match status" value="1"/>
</dbReference>
<keyword evidence="4" id="KW-1185">Reference proteome</keyword>
<reference evidence="3" key="1">
    <citation type="journal article" date="2023" name="Mol. Phylogenet. Evol.">
        <title>Genome-scale phylogeny and comparative genomics of the fungal order Sordariales.</title>
        <authorList>
            <person name="Hensen N."/>
            <person name="Bonometti L."/>
            <person name="Westerberg I."/>
            <person name="Brannstrom I.O."/>
            <person name="Guillou S."/>
            <person name="Cros-Aarteil S."/>
            <person name="Calhoun S."/>
            <person name="Haridas S."/>
            <person name="Kuo A."/>
            <person name="Mondo S."/>
            <person name="Pangilinan J."/>
            <person name="Riley R."/>
            <person name="LaButti K."/>
            <person name="Andreopoulos B."/>
            <person name="Lipzen A."/>
            <person name="Chen C."/>
            <person name="Yan M."/>
            <person name="Daum C."/>
            <person name="Ng V."/>
            <person name="Clum A."/>
            <person name="Steindorff A."/>
            <person name="Ohm R.A."/>
            <person name="Martin F."/>
            <person name="Silar P."/>
            <person name="Natvig D.O."/>
            <person name="Lalanne C."/>
            <person name="Gautier V."/>
            <person name="Ament-Velasquez S.L."/>
            <person name="Kruys A."/>
            <person name="Hutchinson M.I."/>
            <person name="Powell A.J."/>
            <person name="Barry K."/>
            <person name="Miller A.N."/>
            <person name="Grigoriev I.V."/>
            <person name="Debuchy R."/>
            <person name="Gladieux P."/>
            <person name="Hiltunen Thoren M."/>
            <person name="Johannesson H."/>
        </authorList>
    </citation>
    <scope>NUCLEOTIDE SEQUENCE</scope>
    <source>
        <strain evidence="3">CBS 333.67</strain>
    </source>
</reference>
<evidence type="ECO:0000313" key="3">
    <source>
        <dbReference type="EMBL" id="KAK3309457.1"/>
    </source>
</evidence>
<dbReference type="EMBL" id="JAUDZG010000001">
    <property type="protein sequence ID" value="KAK3309457.1"/>
    <property type="molecule type" value="Genomic_DNA"/>
</dbReference>
<dbReference type="AlphaFoldDB" id="A0AAJ0H0A3"/>
<dbReference type="RefSeq" id="XP_062725237.1">
    <property type="nucleotide sequence ID" value="XM_062867560.1"/>
</dbReference>
<proteinExistence type="predicted"/>
<dbReference type="InterPro" id="IPR012942">
    <property type="entry name" value="SRR1-like"/>
</dbReference>
<accession>A0AAJ0H0A3</accession>